<comment type="subcellular location">
    <subcellularLocation>
        <location evidence="2">Cytoplasm</location>
    </subcellularLocation>
    <subcellularLocation>
        <location evidence="1">Mitochondrion matrix</location>
    </subcellularLocation>
</comment>
<keyword evidence="7" id="KW-0808">Transferase</keyword>
<dbReference type="GO" id="GO:0015937">
    <property type="term" value="P:coenzyme A biosynthetic process"/>
    <property type="evidence" value="ECO:0007669"/>
    <property type="project" value="InterPro"/>
</dbReference>
<dbReference type="GO" id="GO:0004140">
    <property type="term" value="F:dephospho-CoA kinase activity"/>
    <property type="evidence" value="ECO:0007669"/>
    <property type="project" value="UniProtKB-EC"/>
</dbReference>
<keyword evidence="9" id="KW-0547">Nucleotide-binding</keyword>
<evidence type="ECO:0000256" key="9">
    <source>
        <dbReference type="ARBA" id="ARBA00022741"/>
    </source>
</evidence>
<comment type="function">
    <text evidence="16">Bifunctional enzyme that catalyzes the fourth and fifth sequential steps of CoA biosynthetic pathway. The fourth reaction is catalyzed by the phosphopantetheine adenylyltransferase, coded by the coaD domain; the fifth reaction is catalyzed by the dephospho-CoA kinase, coded by the coaE domain. May act as a point of CoA biosynthesis regulation.</text>
</comment>
<dbReference type="CDD" id="cd02164">
    <property type="entry name" value="PPAT_CoAS"/>
    <property type="match status" value="1"/>
</dbReference>
<evidence type="ECO:0000256" key="8">
    <source>
        <dbReference type="ARBA" id="ARBA00022695"/>
    </source>
</evidence>
<dbReference type="GO" id="GO:0005759">
    <property type="term" value="C:mitochondrial matrix"/>
    <property type="evidence" value="ECO:0007669"/>
    <property type="project" value="UniProtKB-SubCell"/>
</dbReference>
<dbReference type="CDD" id="cd02022">
    <property type="entry name" value="DPCK"/>
    <property type="match status" value="1"/>
</dbReference>
<evidence type="ECO:0000313" key="23">
    <source>
        <dbReference type="EnsemblMetazoa" id="AALB005225-PA"/>
    </source>
</evidence>
<evidence type="ECO:0000313" key="24">
    <source>
        <dbReference type="Proteomes" id="UP000069272"/>
    </source>
</evidence>
<sequence length="525" mass="58294">MARKIGLLTMVHLASVAKTLAATRPYPLHTLYLQFHPKVAASVKCPRALGRFVASVYQSSVCWIGSDVDLRIMTGTLRTGHPDAGAFSVSRRRPPSVDYLFYDYAVASGCAGEESVLAQHFPAAQVVELTAEGEVENEKRIEVVLDPVEECYRNVVLGGTFDRIHAGHKVLLTQAILMATERLVVGVTDGAMNRGKKLYELILPTEQRIATLAELLQDIDPTLRYEVVPIVDPFGPTATDPNMDLIVVSTETARGGAKVNELRAKNGLNQLQVHTIELLDDEATIEDKEDKISSSNLRMDLLGTRLKPRKPAPAQLPAKPYIIGLVGGIASGKSKMMERFEKLGAGVIDCDKIGHQLYEPGEECYKQVVATFGDGIVHPDNGTINRQALGAIVFADRSKLDQLNGIMWNAIRKRAQEVARNLYEQQGKEVVIMEAAVLLRAGWQQDCHEVWSCIIPREEAIRRLMERNQLAEKEAIRRVDAQVTSTDEIVRQSDVVFCTLWSYEFSQQQAERAWGIIQSELKLKL</sequence>
<comment type="catalytic activity">
    <reaction evidence="15">
        <text>3'-dephospho-CoA + ATP = ADP + CoA + H(+)</text>
        <dbReference type="Rhea" id="RHEA:18245"/>
        <dbReference type="ChEBI" id="CHEBI:15378"/>
        <dbReference type="ChEBI" id="CHEBI:30616"/>
        <dbReference type="ChEBI" id="CHEBI:57287"/>
        <dbReference type="ChEBI" id="CHEBI:57328"/>
        <dbReference type="ChEBI" id="CHEBI:456216"/>
        <dbReference type="EC" id="2.7.1.24"/>
    </reaction>
    <physiologicalReaction direction="left-to-right" evidence="15">
        <dbReference type="Rhea" id="RHEA:18246"/>
    </physiologicalReaction>
</comment>
<dbReference type="FunFam" id="3.40.50.620:FF:000089">
    <property type="entry name" value="Bifunctional coenzyme A synthase"/>
    <property type="match status" value="1"/>
</dbReference>
<keyword evidence="12" id="KW-0496">Mitochondrion</keyword>
<dbReference type="NCBIfam" id="TIGR00152">
    <property type="entry name" value="dephospho-CoA kinase"/>
    <property type="match status" value="1"/>
</dbReference>
<organism evidence="23 24">
    <name type="scientific">Anopheles albimanus</name>
    <name type="common">New world malaria mosquito</name>
    <dbReference type="NCBI Taxonomy" id="7167"/>
    <lineage>
        <taxon>Eukaryota</taxon>
        <taxon>Metazoa</taxon>
        <taxon>Ecdysozoa</taxon>
        <taxon>Arthropoda</taxon>
        <taxon>Hexapoda</taxon>
        <taxon>Insecta</taxon>
        <taxon>Pterygota</taxon>
        <taxon>Neoptera</taxon>
        <taxon>Endopterygota</taxon>
        <taxon>Diptera</taxon>
        <taxon>Nematocera</taxon>
        <taxon>Culicoidea</taxon>
        <taxon>Culicidae</taxon>
        <taxon>Anophelinae</taxon>
        <taxon>Anopheles</taxon>
    </lineage>
</organism>
<reference evidence="23 24" key="1">
    <citation type="journal article" date="2017" name="G3 (Bethesda)">
        <title>The Physical Genome Mapping of Anopheles albimanus Corrected Scaffold Misassemblies and Identified Interarm Rearrangements in Genus Anopheles.</title>
        <authorList>
            <person name="Artemov G.N."/>
            <person name="Peery A.N."/>
            <person name="Jiang X."/>
            <person name="Tu Z."/>
            <person name="Stegniy V.N."/>
            <person name="Sharakhova M.V."/>
            <person name="Sharakhov I.V."/>
        </authorList>
    </citation>
    <scope>NUCLEOTIDE SEQUENCE [LARGE SCALE GENOMIC DNA]</scope>
    <source>
        <strain evidence="23 24">ALBI9_A</strain>
    </source>
</reference>
<evidence type="ECO:0000256" key="4">
    <source>
        <dbReference type="ARBA" id="ARBA00012392"/>
    </source>
</evidence>
<dbReference type="PROSITE" id="PS51219">
    <property type="entry name" value="DPCK"/>
    <property type="match status" value="1"/>
</dbReference>
<keyword evidence="24" id="KW-1185">Reference proteome</keyword>
<evidence type="ECO:0000256" key="5">
    <source>
        <dbReference type="ARBA" id="ARBA00022490"/>
    </source>
</evidence>
<comment type="catalytic activity">
    <reaction evidence="14">
        <text>(R)-4'-phosphopantetheine + ATP + H(+) = 3'-dephospho-CoA + diphosphate</text>
        <dbReference type="Rhea" id="RHEA:19801"/>
        <dbReference type="ChEBI" id="CHEBI:15378"/>
        <dbReference type="ChEBI" id="CHEBI:30616"/>
        <dbReference type="ChEBI" id="CHEBI:33019"/>
        <dbReference type="ChEBI" id="CHEBI:57328"/>
        <dbReference type="ChEBI" id="CHEBI:61723"/>
        <dbReference type="EC" id="2.7.7.3"/>
    </reaction>
    <physiologicalReaction direction="left-to-right" evidence="14">
        <dbReference type="Rhea" id="RHEA:19802"/>
    </physiologicalReaction>
</comment>
<dbReference type="FunFam" id="3.40.50.300:FF:000899">
    <property type="entry name" value="Bifunctional coenzyme A synthase"/>
    <property type="match status" value="1"/>
</dbReference>
<dbReference type="GO" id="GO:0005524">
    <property type="term" value="F:ATP binding"/>
    <property type="evidence" value="ECO:0007669"/>
    <property type="project" value="UniProtKB-KW"/>
</dbReference>
<keyword evidence="10" id="KW-0418">Kinase</keyword>
<evidence type="ECO:0000256" key="1">
    <source>
        <dbReference type="ARBA" id="ARBA00004305"/>
    </source>
</evidence>
<dbReference type="GeneID" id="118464782"/>
<evidence type="ECO:0000256" key="14">
    <source>
        <dbReference type="ARBA" id="ARBA00051310"/>
    </source>
</evidence>
<evidence type="ECO:0000256" key="7">
    <source>
        <dbReference type="ARBA" id="ARBA00022679"/>
    </source>
</evidence>
<dbReference type="Gene3D" id="3.40.50.300">
    <property type="entry name" value="P-loop containing nucleotide triphosphate hydrolases"/>
    <property type="match status" value="1"/>
</dbReference>
<dbReference type="InterPro" id="IPR014729">
    <property type="entry name" value="Rossmann-like_a/b/a_fold"/>
</dbReference>
<dbReference type="EC" id="2.7.1.24" evidence="20"/>
<reference evidence="23" key="2">
    <citation type="submission" date="2022-08" db="UniProtKB">
        <authorList>
            <consortium name="EnsemblMetazoa"/>
        </authorList>
    </citation>
    <scope>IDENTIFICATION</scope>
    <source>
        <strain evidence="23">STECLA/ALBI9_A</strain>
    </source>
</reference>
<dbReference type="InterPro" id="IPR027417">
    <property type="entry name" value="P-loop_NTPase"/>
</dbReference>
<evidence type="ECO:0000256" key="11">
    <source>
        <dbReference type="ARBA" id="ARBA00022840"/>
    </source>
</evidence>
<keyword evidence="6" id="KW-0597">Phosphoprotein</keyword>
<dbReference type="PANTHER" id="PTHR10695:SF46">
    <property type="entry name" value="BIFUNCTIONAL COENZYME A SYNTHASE-RELATED"/>
    <property type="match status" value="1"/>
</dbReference>
<evidence type="ECO:0000259" key="22">
    <source>
        <dbReference type="Pfam" id="PF01467"/>
    </source>
</evidence>
<dbReference type="EC" id="2.7.7.3" evidence="4"/>
<dbReference type="Gene3D" id="3.40.50.620">
    <property type="entry name" value="HUPs"/>
    <property type="match status" value="1"/>
</dbReference>
<evidence type="ECO:0000256" key="17">
    <source>
        <dbReference type="ARBA" id="ARBA00060565"/>
    </source>
</evidence>
<dbReference type="Proteomes" id="UP000069272">
    <property type="component" value="Chromosome 3L"/>
</dbReference>
<dbReference type="VEuPathDB" id="VectorBase:AALB20_031594"/>
<dbReference type="SUPFAM" id="SSF52540">
    <property type="entry name" value="P-loop containing nucleoside triphosphate hydrolases"/>
    <property type="match status" value="1"/>
</dbReference>
<comment type="pathway">
    <text evidence="17">Cofactor biosynthesis; coenzyme A biosynthesis; CoA from (R)-pantothenate: step 4/5.</text>
</comment>
<dbReference type="VEuPathDB" id="VectorBase:AALB005225"/>
<dbReference type="HAMAP" id="MF_00376">
    <property type="entry name" value="Dephospho_CoA_kinase"/>
    <property type="match status" value="1"/>
</dbReference>
<dbReference type="Pfam" id="PF01121">
    <property type="entry name" value="CoaE"/>
    <property type="match status" value="1"/>
</dbReference>
<dbReference type="KEGG" id="aali:118464782"/>
<dbReference type="EnsemblMetazoa" id="AALB005225-RA">
    <property type="protein sequence ID" value="AALB005225-PA"/>
    <property type="gene ID" value="AALB005225"/>
</dbReference>
<dbReference type="Pfam" id="PF01467">
    <property type="entry name" value="CTP_transf_like"/>
    <property type="match status" value="1"/>
</dbReference>
<proteinExistence type="inferred from homology"/>
<comment type="similarity">
    <text evidence="19">In the central section; belongs to the eukaryotic CoaD family.</text>
</comment>
<dbReference type="RefSeq" id="XP_035788305.1">
    <property type="nucleotide sequence ID" value="XM_035932412.1"/>
</dbReference>
<evidence type="ECO:0000256" key="20">
    <source>
        <dbReference type="ARBA" id="ARBA00066359"/>
    </source>
</evidence>
<evidence type="ECO:0000256" key="10">
    <source>
        <dbReference type="ARBA" id="ARBA00022777"/>
    </source>
</evidence>
<feature type="domain" description="Cytidyltransferase-like" evidence="22">
    <location>
        <begin position="156"/>
        <end position="298"/>
    </location>
</feature>
<dbReference type="OrthoDB" id="330671at2759"/>
<evidence type="ECO:0000256" key="13">
    <source>
        <dbReference type="ARBA" id="ARBA00023268"/>
    </source>
</evidence>
<keyword evidence="11" id="KW-0067">ATP-binding</keyword>
<dbReference type="InterPro" id="IPR004821">
    <property type="entry name" value="Cyt_trans-like"/>
</dbReference>
<dbReference type="AlphaFoldDB" id="A0A182FFD3"/>
<evidence type="ECO:0000256" key="16">
    <source>
        <dbReference type="ARBA" id="ARBA00059677"/>
    </source>
</evidence>
<comment type="subunit">
    <text evidence="3">Monomer.</text>
</comment>
<evidence type="ECO:0000256" key="6">
    <source>
        <dbReference type="ARBA" id="ARBA00022553"/>
    </source>
</evidence>
<dbReference type="InterPro" id="IPR001977">
    <property type="entry name" value="Depp_CoAkinase"/>
</dbReference>
<evidence type="ECO:0000256" key="18">
    <source>
        <dbReference type="ARBA" id="ARBA00060696"/>
    </source>
</evidence>
<evidence type="ECO:0000256" key="19">
    <source>
        <dbReference type="ARBA" id="ARBA00061673"/>
    </source>
</evidence>
<keyword evidence="13" id="KW-0511">Multifunctional enzyme</keyword>
<dbReference type="NCBIfam" id="NF001985">
    <property type="entry name" value="PRK00777.1"/>
    <property type="match status" value="1"/>
</dbReference>
<accession>A0A182FFD3</accession>
<keyword evidence="5" id="KW-0963">Cytoplasm</keyword>
<dbReference type="NCBIfam" id="TIGR00125">
    <property type="entry name" value="cyt_tran_rel"/>
    <property type="match status" value="1"/>
</dbReference>
<dbReference type="CTD" id="38647"/>
<evidence type="ECO:0000256" key="3">
    <source>
        <dbReference type="ARBA" id="ARBA00011245"/>
    </source>
</evidence>
<comment type="pathway">
    <text evidence="18">Cofactor biosynthesis; coenzyme A biosynthesis; CoA from (R)-pantothenate: step 5/5.</text>
</comment>
<name>A0A182FFD3_ANOAL</name>
<protein>
    <recommendedName>
        <fullName evidence="21">Bifunctional coenzyme A synthase</fullName>
        <ecNumber evidence="20">2.7.1.24</ecNumber>
        <ecNumber evidence="4">2.7.7.3</ecNumber>
    </recommendedName>
</protein>
<evidence type="ECO:0000256" key="12">
    <source>
        <dbReference type="ARBA" id="ARBA00023128"/>
    </source>
</evidence>
<dbReference type="PANTHER" id="PTHR10695">
    <property type="entry name" value="DEPHOSPHO-COA KINASE-RELATED"/>
    <property type="match status" value="1"/>
</dbReference>
<keyword evidence="8" id="KW-0548">Nucleotidyltransferase</keyword>
<dbReference type="GO" id="GO:0004595">
    <property type="term" value="F:pantetheine-phosphate adenylyltransferase activity"/>
    <property type="evidence" value="ECO:0007669"/>
    <property type="project" value="UniProtKB-EC"/>
</dbReference>
<evidence type="ECO:0000256" key="21">
    <source>
        <dbReference type="ARBA" id="ARBA00067394"/>
    </source>
</evidence>
<dbReference type="SUPFAM" id="SSF52374">
    <property type="entry name" value="Nucleotidylyl transferase"/>
    <property type="match status" value="1"/>
</dbReference>
<dbReference type="STRING" id="7167.A0A182FFD3"/>
<evidence type="ECO:0000256" key="15">
    <source>
        <dbReference type="ARBA" id="ARBA00051912"/>
    </source>
</evidence>
<evidence type="ECO:0000256" key="2">
    <source>
        <dbReference type="ARBA" id="ARBA00004496"/>
    </source>
</evidence>